<dbReference type="Proteomes" id="UP000534294">
    <property type="component" value="Unassembled WGS sequence"/>
</dbReference>
<evidence type="ECO:0000313" key="2">
    <source>
        <dbReference type="Proteomes" id="UP000534294"/>
    </source>
</evidence>
<dbReference type="EMBL" id="JACHIF010000005">
    <property type="protein sequence ID" value="MBB5038540.1"/>
    <property type="molecule type" value="Genomic_DNA"/>
</dbReference>
<comment type="caution">
    <text evidence="1">The sequence shown here is derived from an EMBL/GenBank/DDBJ whole genome shotgun (WGS) entry which is preliminary data.</text>
</comment>
<organism evidence="1 2">
    <name type="scientific">Prosthecobacter dejongeii</name>
    <dbReference type="NCBI Taxonomy" id="48465"/>
    <lineage>
        <taxon>Bacteria</taxon>
        <taxon>Pseudomonadati</taxon>
        <taxon>Verrucomicrobiota</taxon>
        <taxon>Verrucomicrobiia</taxon>
        <taxon>Verrucomicrobiales</taxon>
        <taxon>Verrucomicrobiaceae</taxon>
        <taxon>Prosthecobacter</taxon>
    </lineage>
</organism>
<protein>
    <submittedName>
        <fullName evidence="1">Plasmid stabilization system protein ParE</fullName>
    </submittedName>
</protein>
<keyword evidence="2" id="KW-1185">Reference proteome</keyword>
<evidence type="ECO:0000313" key="1">
    <source>
        <dbReference type="EMBL" id="MBB5038540.1"/>
    </source>
</evidence>
<sequence length="42" mass="5053">MKRFPFHLIYEVTDSESLIRVVAVRHNKRHPSHGLNRSWPQI</sequence>
<proteinExistence type="predicted"/>
<name>A0A7W8DQT7_9BACT</name>
<reference evidence="1 2" key="1">
    <citation type="submission" date="2020-08" db="EMBL/GenBank/DDBJ databases">
        <title>Genomic Encyclopedia of Type Strains, Phase IV (KMG-IV): sequencing the most valuable type-strain genomes for metagenomic binning, comparative biology and taxonomic classification.</title>
        <authorList>
            <person name="Goeker M."/>
        </authorList>
    </citation>
    <scope>NUCLEOTIDE SEQUENCE [LARGE SCALE GENOMIC DNA]</scope>
    <source>
        <strain evidence="1 2">DSM 12251</strain>
    </source>
</reference>
<accession>A0A7W8DQT7</accession>
<dbReference type="AlphaFoldDB" id="A0A7W8DQT7"/>
<gene>
    <name evidence="1" type="ORF">HNQ64_002803</name>
</gene>